<comment type="caution">
    <text evidence="1">The sequence shown here is derived from an EMBL/GenBank/DDBJ whole genome shotgun (WGS) entry which is preliminary data.</text>
</comment>
<evidence type="ECO:0000313" key="2">
    <source>
        <dbReference type="Proteomes" id="UP000286134"/>
    </source>
</evidence>
<organism evidence="1 2">
    <name type="scientific">Erysiphe neolycopersici</name>
    <dbReference type="NCBI Taxonomy" id="212602"/>
    <lineage>
        <taxon>Eukaryota</taxon>
        <taxon>Fungi</taxon>
        <taxon>Dikarya</taxon>
        <taxon>Ascomycota</taxon>
        <taxon>Pezizomycotina</taxon>
        <taxon>Leotiomycetes</taxon>
        <taxon>Erysiphales</taxon>
        <taxon>Erysiphaceae</taxon>
        <taxon>Erysiphe</taxon>
    </lineage>
</organism>
<name>A0A420HSY9_9PEZI</name>
<gene>
    <name evidence="1" type="ORF">OnM2_02502</name>
</gene>
<protein>
    <submittedName>
        <fullName evidence="1">Uncharacterized protein</fullName>
    </submittedName>
</protein>
<dbReference type="Proteomes" id="UP000286134">
    <property type="component" value="Unassembled WGS sequence"/>
</dbReference>
<sequence>MSMTATATALPGRSPPYNLKEHFVHPENLLTLLALLVIADGIGLSQHNLSGVVTYPSSLLFDVKNDKFKFHEGSLDGKTAIIQALFDKIEKNFRGDKAI</sequence>
<proteinExistence type="predicted"/>
<dbReference type="AlphaFoldDB" id="A0A420HSY9"/>
<reference evidence="1 2" key="1">
    <citation type="journal article" date="2018" name="BMC Genomics">
        <title>Comparative genome analyses reveal sequence features reflecting distinct modes of host-adaptation between dicot and monocot powdery mildew.</title>
        <authorList>
            <person name="Wu Y."/>
            <person name="Ma X."/>
            <person name="Pan Z."/>
            <person name="Kale S.D."/>
            <person name="Song Y."/>
            <person name="King H."/>
            <person name="Zhang Q."/>
            <person name="Presley C."/>
            <person name="Deng X."/>
            <person name="Wei C.I."/>
            <person name="Xiao S."/>
        </authorList>
    </citation>
    <scope>NUCLEOTIDE SEQUENCE [LARGE SCALE GENOMIC DNA]</scope>
    <source>
        <strain evidence="1">UMSG2</strain>
    </source>
</reference>
<keyword evidence="2" id="KW-1185">Reference proteome</keyword>
<evidence type="ECO:0000313" key="1">
    <source>
        <dbReference type="EMBL" id="RKF60469.1"/>
    </source>
</evidence>
<dbReference type="EMBL" id="MCFK01005083">
    <property type="protein sequence ID" value="RKF60469.1"/>
    <property type="molecule type" value="Genomic_DNA"/>
</dbReference>
<accession>A0A420HSY9</accession>